<dbReference type="GO" id="GO:0005886">
    <property type="term" value="C:plasma membrane"/>
    <property type="evidence" value="ECO:0007669"/>
    <property type="project" value="UniProtKB-SubCell"/>
</dbReference>
<sequence length="203" mass="22233">MRDATIAFAGMLQASELVRQIATSGTCSGQAAQASVASIFNRDPDATEDVYGGIGGVRMGLRVMTELFSARSNHESLQSLNYVLGLAKLGKLVRRDGKRLNAIGEELDLVEKAWLDASETLDDSVTSQLADVYQRHVSTLGFRLSVSGKPEYLKQPEKVAFLRALLLAGLRSAILWHQVGGRQWRLVFQRGKMLEQARALLTA</sequence>
<dbReference type="PANTHER" id="PTHR38100:SF1">
    <property type="entry name" value="HIGH FREQUENCY LYSOGENIZATION PROTEIN HFLD"/>
    <property type="match status" value="1"/>
</dbReference>
<keyword evidence="2 4" id="KW-0963">Cytoplasm</keyword>
<evidence type="ECO:0000256" key="2">
    <source>
        <dbReference type="ARBA" id="ARBA00022490"/>
    </source>
</evidence>
<dbReference type="Proteomes" id="UP000260351">
    <property type="component" value="Unassembled WGS sequence"/>
</dbReference>
<keyword evidence="3 4" id="KW-0472">Membrane</keyword>
<dbReference type="OrthoDB" id="9788031at2"/>
<gene>
    <name evidence="4 5" type="primary">hflD</name>
    <name evidence="5" type="ORF">DZC52_02285</name>
</gene>
<evidence type="ECO:0000313" key="5">
    <source>
        <dbReference type="EMBL" id="RFF32312.1"/>
    </source>
</evidence>
<dbReference type="PANTHER" id="PTHR38100">
    <property type="entry name" value="HIGH FREQUENCY LYSOGENIZATION PROTEIN HFLD"/>
    <property type="match status" value="1"/>
</dbReference>
<organism evidence="5 6">
    <name type="scientific">Wenzhouxiangella sediminis</name>
    <dbReference type="NCBI Taxonomy" id="1792836"/>
    <lineage>
        <taxon>Bacteria</taxon>
        <taxon>Pseudomonadati</taxon>
        <taxon>Pseudomonadota</taxon>
        <taxon>Gammaproteobacteria</taxon>
        <taxon>Chromatiales</taxon>
        <taxon>Wenzhouxiangellaceae</taxon>
        <taxon>Wenzhouxiangella</taxon>
    </lineage>
</organism>
<keyword evidence="1 4" id="KW-1003">Cell membrane</keyword>
<evidence type="ECO:0000256" key="4">
    <source>
        <dbReference type="HAMAP-Rule" id="MF_00695"/>
    </source>
</evidence>
<reference evidence="5 6" key="1">
    <citation type="submission" date="2018-08" db="EMBL/GenBank/DDBJ databases">
        <title>Wenzhouxiangella salilacus sp. nov., a novel bacterium isolated from a saline lake in Xinjiang Province, China.</title>
        <authorList>
            <person name="Han S."/>
        </authorList>
    </citation>
    <scope>NUCLEOTIDE SEQUENCE [LARGE SCALE GENOMIC DNA]</scope>
    <source>
        <strain evidence="5 6">XDB06</strain>
    </source>
</reference>
<dbReference type="SUPFAM" id="SSF101322">
    <property type="entry name" value="YcfC-like"/>
    <property type="match status" value="1"/>
</dbReference>
<comment type="caution">
    <text evidence="5">The sequence shown here is derived from an EMBL/GenBank/DDBJ whole genome shotgun (WGS) entry which is preliminary data.</text>
</comment>
<name>A0A3E1KC59_9GAMM</name>
<dbReference type="GO" id="GO:0005737">
    <property type="term" value="C:cytoplasm"/>
    <property type="evidence" value="ECO:0007669"/>
    <property type="project" value="UniProtKB-SubCell"/>
</dbReference>
<dbReference type="RefSeq" id="WP_116649494.1">
    <property type="nucleotide sequence ID" value="NZ_QUZK01000012.1"/>
</dbReference>
<comment type="subcellular location">
    <subcellularLocation>
        <location evidence="4">Cytoplasm</location>
    </subcellularLocation>
    <subcellularLocation>
        <location evidence="4">Cell membrane</location>
        <topology evidence="4">Peripheral membrane protein</topology>
        <orientation evidence="4">Cytoplasmic side</orientation>
    </subcellularLocation>
</comment>
<keyword evidence="6" id="KW-1185">Reference proteome</keyword>
<evidence type="ECO:0000313" key="6">
    <source>
        <dbReference type="Proteomes" id="UP000260351"/>
    </source>
</evidence>
<protein>
    <recommendedName>
        <fullName evidence="4">High frequency lysogenization protein HflD homolog</fullName>
    </recommendedName>
</protein>
<evidence type="ECO:0000256" key="3">
    <source>
        <dbReference type="ARBA" id="ARBA00023136"/>
    </source>
</evidence>
<dbReference type="AlphaFoldDB" id="A0A3E1KC59"/>
<evidence type="ECO:0000256" key="1">
    <source>
        <dbReference type="ARBA" id="ARBA00022475"/>
    </source>
</evidence>
<comment type="similarity">
    <text evidence="4">Belongs to the HflD family.</text>
</comment>
<dbReference type="HAMAP" id="MF_00695">
    <property type="entry name" value="HflD_protein"/>
    <property type="match status" value="1"/>
</dbReference>
<dbReference type="Pfam" id="PF04356">
    <property type="entry name" value="DUF489"/>
    <property type="match status" value="1"/>
</dbReference>
<dbReference type="Gene3D" id="1.10.3890.10">
    <property type="entry name" value="HflD-like"/>
    <property type="match status" value="1"/>
</dbReference>
<dbReference type="InterPro" id="IPR007451">
    <property type="entry name" value="HflD"/>
</dbReference>
<dbReference type="InterPro" id="IPR035932">
    <property type="entry name" value="HflD-like_sf"/>
</dbReference>
<dbReference type="NCBIfam" id="NF001246">
    <property type="entry name" value="PRK00218.1-2"/>
    <property type="match status" value="1"/>
</dbReference>
<proteinExistence type="inferred from homology"/>
<dbReference type="EMBL" id="QUZK01000012">
    <property type="protein sequence ID" value="RFF32312.1"/>
    <property type="molecule type" value="Genomic_DNA"/>
</dbReference>
<accession>A0A3E1KC59</accession>